<keyword evidence="5" id="KW-1185">Reference proteome</keyword>
<proteinExistence type="inferred from homology"/>
<evidence type="ECO:0000259" key="3">
    <source>
        <dbReference type="PROSITE" id="PS01031"/>
    </source>
</evidence>
<dbReference type="EMBL" id="JANBUO010000058">
    <property type="protein sequence ID" value="KAJ2808261.1"/>
    <property type="molecule type" value="Genomic_DNA"/>
</dbReference>
<dbReference type="Proteomes" id="UP001140094">
    <property type="component" value="Unassembled WGS sequence"/>
</dbReference>
<comment type="similarity">
    <text evidence="1 2">Belongs to the small heat shock protein (HSP20) family.</text>
</comment>
<reference evidence="4" key="1">
    <citation type="submission" date="2022-07" db="EMBL/GenBank/DDBJ databases">
        <title>Phylogenomic reconstructions and comparative analyses of Kickxellomycotina fungi.</title>
        <authorList>
            <person name="Reynolds N.K."/>
            <person name="Stajich J.E."/>
            <person name="Barry K."/>
            <person name="Grigoriev I.V."/>
            <person name="Crous P."/>
            <person name="Smith M.E."/>
        </authorList>
    </citation>
    <scope>NUCLEOTIDE SEQUENCE</scope>
    <source>
        <strain evidence="4">NRRL 1565</strain>
    </source>
</reference>
<comment type="caution">
    <text evidence="4">The sequence shown here is derived from an EMBL/GenBank/DDBJ whole genome shotgun (WGS) entry which is preliminary data.</text>
</comment>
<evidence type="ECO:0000313" key="4">
    <source>
        <dbReference type="EMBL" id="KAJ2808261.1"/>
    </source>
</evidence>
<evidence type="ECO:0000313" key="5">
    <source>
        <dbReference type="Proteomes" id="UP001140094"/>
    </source>
</evidence>
<protein>
    <recommendedName>
        <fullName evidence="3">SHSP domain-containing protein</fullName>
    </recommendedName>
</protein>
<dbReference type="InterPro" id="IPR002068">
    <property type="entry name" value="A-crystallin/Hsp20_dom"/>
</dbReference>
<dbReference type="InterPro" id="IPR008978">
    <property type="entry name" value="HSP20-like_chaperone"/>
</dbReference>
<evidence type="ECO:0000256" key="1">
    <source>
        <dbReference type="PROSITE-ProRule" id="PRU00285"/>
    </source>
</evidence>
<dbReference type="PROSITE" id="PS01031">
    <property type="entry name" value="SHSP"/>
    <property type="match status" value="1"/>
</dbReference>
<organism evidence="4 5">
    <name type="scientific">Coemansia guatemalensis</name>
    <dbReference type="NCBI Taxonomy" id="2761395"/>
    <lineage>
        <taxon>Eukaryota</taxon>
        <taxon>Fungi</taxon>
        <taxon>Fungi incertae sedis</taxon>
        <taxon>Zoopagomycota</taxon>
        <taxon>Kickxellomycotina</taxon>
        <taxon>Kickxellomycetes</taxon>
        <taxon>Kickxellales</taxon>
        <taxon>Kickxellaceae</taxon>
        <taxon>Coemansia</taxon>
    </lineage>
</organism>
<gene>
    <name evidence="4" type="ORF">H4R20_000944</name>
</gene>
<accession>A0A9W8LW50</accession>
<dbReference type="AlphaFoldDB" id="A0A9W8LW50"/>
<sequence>MSISPLAPSSAVVKAGRDMELLFDSFFSSIETLRENKALPAAYHDVNSIIGNISSCLWTPRVEREEDRDEIRIKAHLPNVPSNQIRIDTSTHGRLKIYGECSTRTVYESNGDRISERQLGQFEKDILLPPTARVEQITAVFEGPVLIIFIPLDCNNN</sequence>
<evidence type="ECO:0000256" key="2">
    <source>
        <dbReference type="RuleBase" id="RU003616"/>
    </source>
</evidence>
<dbReference type="Gene3D" id="2.60.40.790">
    <property type="match status" value="1"/>
</dbReference>
<feature type="domain" description="SHSP" evidence="3">
    <location>
        <begin position="53"/>
        <end position="157"/>
    </location>
</feature>
<dbReference type="Pfam" id="PF00011">
    <property type="entry name" value="HSP20"/>
    <property type="match status" value="1"/>
</dbReference>
<name>A0A9W8LW50_9FUNG</name>
<dbReference type="SUPFAM" id="SSF49764">
    <property type="entry name" value="HSP20-like chaperones"/>
    <property type="match status" value="1"/>
</dbReference>
<dbReference type="OrthoDB" id="1431247at2759"/>
<dbReference type="CDD" id="cd06464">
    <property type="entry name" value="ACD_sHsps-like"/>
    <property type="match status" value="1"/>
</dbReference>